<accession>A0A8H7PLM0</accession>
<comment type="caution">
    <text evidence="7">The sequence shown here is derived from an EMBL/GenBank/DDBJ whole genome shotgun (WGS) entry which is preliminary data.</text>
</comment>
<evidence type="ECO:0000256" key="3">
    <source>
        <dbReference type="ARBA" id="ARBA00022833"/>
    </source>
</evidence>
<evidence type="ECO:0000256" key="5">
    <source>
        <dbReference type="SAM" id="Phobius"/>
    </source>
</evidence>
<organism evidence="7 8">
    <name type="scientific">Mortierella isabellina</name>
    <name type="common">Filamentous fungus</name>
    <name type="synonym">Umbelopsis isabellina</name>
    <dbReference type="NCBI Taxonomy" id="91625"/>
    <lineage>
        <taxon>Eukaryota</taxon>
        <taxon>Fungi</taxon>
        <taxon>Fungi incertae sedis</taxon>
        <taxon>Mucoromycota</taxon>
        <taxon>Mucoromycotina</taxon>
        <taxon>Umbelopsidomycetes</taxon>
        <taxon>Umbelopsidales</taxon>
        <taxon>Umbelopsidaceae</taxon>
        <taxon>Umbelopsis</taxon>
    </lineage>
</organism>
<keyword evidence="5" id="KW-1133">Transmembrane helix</keyword>
<dbReference type="InterPro" id="IPR001841">
    <property type="entry name" value="Znf_RING"/>
</dbReference>
<dbReference type="Pfam" id="PF13639">
    <property type="entry name" value="zf-RING_2"/>
    <property type="match status" value="1"/>
</dbReference>
<evidence type="ECO:0000313" key="8">
    <source>
        <dbReference type="Proteomes" id="UP000654370"/>
    </source>
</evidence>
<dbReference type="SMART" id="SM00184">
    <property type="entry name" value="RING"/>
    <property type="match status" value="1"/>
</dbReference>
<dbReference type="Gene3D" id="3.30.40.10">
    <property type="entry name" value="Zinc/RING finger domain, C3HC4 (zinc finger)"/>
    <property type="match status" value="1"/>
</dbReference>
<dbReference type="GO" id="GO:0008270">
    <property type="term" value="F:zinc ion binding"/>
    <property type="evidence" value="ECO:0007669"/>
    <property type="project" value="UniProtKB-KW"/>
</dbReference>
<keyword evidence="8" id="KW-1185">Reference proteome</keyword>
<dbReference type="EMBL" id="JAEPQZ010000010">
    <property type="protein sequence ID" value="KAG2176282.1"/>
    <property type="molecule type" value="Genomic_DNA"/>
</dbReference>
<dbReference type="InterPro" id="IPR051834">
    <property type="entry name" value="RING_finger_E3_ligase"/>
</dbReference>
<dbReference type="SUPFAM" id="SSF57850">
    <property type="entry name" value="RING/U-box"/>
    <property type="match status" value="1"/>
</dbReference>
<dbReference type="PROSITE" id="PS50089">
    <property type="entry name" value="ZF_RING_2"/>
    <property type="match status" value="1"/>
</dbReference>
<keyword evidence="3" id="KW-0862">Zinc</keyword>
<evidence type="ECO:0000259" key="6">
    <source>
        <dbReference type="PROSITE" id="PS50089"/>
    </source>
</evidence>
<feature type="domain" description="RING-type" evidence="6">
    <location>
        <begin position="224"/>
        <end position="270"/>
    </location>
</feature>
<feature type="transmembrane region" description="Helical" evidence="5">
    <location>
        <begin position="76"/>
        <end position="100"/>
    </location>
</feature>
<evidence type="ECO:0000313" key="7">
    <source>
        <dbReference type="EMBL" id="KAG2176282.1"/>
    </source>
</evidence>
<dbReference type="GO" id="GO:0006511">
    <property type="term" value="P:ubiquitin-dependent protein catabolic process"/>
    <property type="evidence" value="ECO:0007669"/>
    <property type="project" value="TreeGrafter"/>
</dbReference>
<dbReference type="GO" id="GO:0005634">
    <property type="term" value="C:nucleus"/>
    <property type="evidence" value="ECO:0007669"/>
    <property type="project" value="TreeGrafter"/>
</dbReference>
<sequence length="370" mass="41740">MHLEYSSVSLQKRASNNYRRDQTLPAEPYLTPRSWTNIDNTSDSLTLDAKLPSSSSSSSSHTGTISDSFWTANNNAMIAFFVVLGIFVFALGLWVGFMIFSWRKRILRNIDEEHGLQRGEQITEIYPSAFGTTLASQSSVKINQSLVDSICPSSKIEDPDNLTIGNLDSHFSSNEKVGLESEILQDISLHDVSAERKELLSKENFSQSTINVNQPPTGEWKEMCAICLEDYTPTDYYRKLPCGHTFHTDCVDKWFSNTRKIEQIACPTCKADLSKTFEAVMDTADAAADGNSILNVSIAASTIRFRRIKRWFRLVPEESEEDALRRISRRQMRARRLMAYRMQQAHLAADGGYAASMYAPYPTFAVAPFF</sequence>
<dbReference type="PANTHER" id="PTHR45931">
    <property type="entry name" value="SI:CH211-59O9.10"/>
    <property type="match status" value="1"/>
</dbReference>
<evidence type="ECO:0000256" key="1">
    <source>
        <dbReference type="ARBA" id="ARBA00022723"/>
    </source>
</evidence>
<keyword evidence="5" id="KW-0812">Transmembrane</keyword>
<proteinExistence type="predicted"/>
<dbReference type="AlphaFoldDB" id="A0A8H7PLM0"/>
<dbReference type="Proteomes" id="UP000654370">
    <property type="component" value="Unassembled WGS sequence"/>
</dbReference>
<keyword evidence="5" id="KW-0472">Membrane</keyword>
<dbReference type="PANTHER" id="PTHR45931:SF16">
    <property type="entry name" value="RING_U-BOX SUPERFAMILY PROTEIN"/>
    <property type="match status" value="1"/>
</dbReference>
<name>A0A8H7PLM0_MORIS</name>
<evidence type="ECO:0000256" key="4">
    <source>
        <dbReference type="PROSITE-ProRule" id="PRU00175"/>
    </source>
</evidence>
<keyword evidence="1" id="KW-0479">Metal-binding</keyword>
<dbReference type="OrthoDB" id="8062037at2759"/>
<gene>
    <name evidence="7" type="ORF">INT43_005516</name>
</gene>
<evidence type="ECO:0000256" key="2">
    <source>
        <dbReference type="ARBA" id="ARBA00022771"/>
    </source>
</evidence>
<dbReference type="GO" id="GO:0061630">
    <property type="term" value="F:ubiquitin protein ligase activity"/>
    <property type="evidence" value="ECO:0007669"/>
    <property type="project" value="TreeGrafter"/>
</dbReference>
<protein>
    <recommendedName>
        <fullName evidence="6">RING-type domain-containing protein</fullName>
    </recommendedName>
</protein>
<dbReference type="InterPro" id="IPR013083">
    <property type="entry name" value="Znf_RING/FYVE/PHD"/>
</dbReference>
<keyword evidence="2 4" id="KW-0863">Zinc-finger</keyword>
<reference evidence="7" key="1">
    <citation type="submission" date="2020-12" db="EMBL/GenBank/DDBJ databases">
        <title>Metabolic potential, ecology and presence of endohyphal bacteria is reflected in genomic diversity of Mucoromycotina.</title>
        <authorList>
            <person name="Muszewska A."/>
            <person name="Okrasinska A."/>
            <person name="Steczkiewicz K."/>
            <person name="Drgas O."/>
            <person name="Orlowska M."/>
            <person name="Perlinska-Lenart U."/>
            <person name="Aleksandrzak-Piekarczyk T."/>
            <person name="Szatraj K."/>
            <person name="Zielenkiewicz U."/>
            <person name="Pilsyk S."/>
            <person name="Malc E."/>
            <person name="Mieczkowski P."/>
            <person name="Kruszewska J.S."/>
            <person name="Biernat P."/>
            <person name="Pawlowska J."/>
        </authorList>
    </citation>
    <scope>NUCLEOTIDE SEQUENCE</scope>
    <source>
        <strain evidence="7">WA0000067209</strain>
    </source>
</reference>